<accession>A0AAE0MHR0</accession>
<evidence type="ECO:0000256" key="1">
    <source>
        <dbReference type="SAM" id="MobiDB-lite"/>
    </source>
</evidence>
<dbReference type="PROSITE" id="PS51186">
    <property type="entry name" value="GNAT"/>
    <property type="match status" value="1"/>
</dbReference>
<dbReference type="Pfam" id="PF13508">
    <property type="entry name" value="Acetyltransf_7"/>
    <property type="match status" value="1"/>
</dbReference>
<evidence type="ECO:0000313" key="3">
    <source>
        <dbReference type="EMBL" id="KAK3331459.1"/>
    </source>
</evidence>
<protein>
    <submittedName>
        <fullName evidence="3">Acyl-CoA N-acyltransferase</fullName>
    </submittedName>
</protein>
<dbReference type="Proteomes" id="UP001283341">
    <property type="component" value="Unassembled WGS sequence"/>
</dbReference>
<dbReference type="CDD" id="cd04301">
    <property type="entry name" value="NAT_SF"/>
    <property type="match status" value="1"/>
</dbReference>
<gene>
    <name evidence="3" type="ORF">B0H66DRAFT_598940</name>
</gene>
<evidence type="ECO:0000259" key="2">
    <source>
        <dbReference type="PROSITE" id="PS51186"/>
    </source>
</evidence>
<dbReference type="Gene3D" id="3.40.630.30">
    <property type="match status" value="1"/>
</dbReference>
<dbReference type="InterPro" id="IPR052523">
    <property type="entry name" value="Trichothecene_AcTrans"/>
</dbReference>
<dbReference type="EMBL" id="JAUEDM010000001">
    <property type="protein sequence ID" value="KAK3331459.1"/>
    <property type="molecule type" value="Genomic_DNA"/>
</dbReference>
<proteinExistence type="predicted"/>
<dbReference type="PANTHER" id="PTHR42791">
    <property type="entry name" value="GNAT FAMILY ACETYLTRANSFERASE"/>
    <property type="match status" value="1"/>
</dbReference>
<keyword evidence="4" id="KW-1185">Reference proteome</keyword>
<sequence>MPELKVRTATEADILPMARIMTACFPTANAIIFPERLYAPGKDNSTEDIIKWRASRALRRMREGQPTFVAVDGETIVGAAQWQKPGSHTPAATSDEGKPAMAEPTSEEYKPPTFDAETAAQIMEIIISESKKWEQALGYDTSTGWYLLMIAVDPEQQRRGIGKLLMRWGVDKAASEGRDLFLTATPEGKPLYEKTGFKVLAEYDIMGMPHSAMVLHAPGSER</sequence>
<reference evidence="3" key="2">
    <citation type="submission" date="2023-06" db="EMBL/GenBank/DDBJ databases">
        <authorList>
            <consortium name="Lawrence Berkeley National Laboratory"/>
            <person name="Haridas S."/>
            <person name="Hensen N."/>
            <person name="Bonometti L."/>
            <person name="Westerberg I."/>
            <person name="Brannstrom I.O."/>
            <person name="Guillou S."/>
            <person name="Cros-Aarteil S."/>
            <person name="Calhoun S."/>
            <person name="Kuo A."/>
            <person name="Mondo S."/>
            <person name="Pangilinan J."/>
            <person name="Riley R."/>
            <person name="Labutti K."/>
            <person name="Andreopoulos B."/>
            <person name="Lipzen A."/>
            <person name="Chen C."/>
            <person name="Yanf M."/>
            <person name="Daum C."/>
            <person name="Ng V."/>
            <person name="Clum A."/>
            <person name="Steindorff A."/>
            <person name="Ohm R."/>
            <person name="Martin F."/>
            <person name="Silar P."/>
            <person name="Natvig D."/>
            <person name="Lalanne C."/>
            <person name="Gautier V."/>
            <person name="Ament-Velasquez S.L."/>
            <person name="Kruys A."/>
            <person name="Hutchinson M.I."/>
            <person name="Powell A.J."/>
            <person name="Barry K."/>
            <person name="Miller A.N."/>
            <person name="Grigoriev I.V."/>
            <person name="Debuchy R."/>
            <person name="Gladieux P."/>
            <person name="Thoren M.H."/>
            <person name="Johannesson H."/>
        </authorList>
    </citation>
    <scope>NUCLEOTIDE SEQUENCE</scope>
    <source>
        <strain evidence="3">CBS 118394</strain>
    </source>
</reference>
<dbReference type="GO" id="GO:0016747">
    <property type="term" value="F:acyltransferase activity, transferring groups other than amino-acyl groups"/>
    <property type="evidence" value="ECO:0007669"/>
    <property type="project" value="InterPro"/>
</dbReference>
<feature type="region of interest" description="Disordered" evidence="1">
    <location>
        <begin position="80"/>
        <end position="111"/>
    </location>
</feature>
<dbReference type="AlphaFoldDB" id="A0AAE0MHR0"/>
<feature type="domain" description="N-acetyltransferase" evidence="2">
    <location>
        <begin position="4"/>
        <end position="211"/>
    </location>
</feature>
<evidence type="ECO:0000313" key="4">
    <source>
        <dbReference type="Proteomes" id="UP001283341"/>
    </source>
</evidence>
<comment type="caution">
    <text evidence="3">The sequence shown here is derived from an EMBL/GenBank/DDBJ whole genome shotgun (WGS) entry which is preliminary data.</text>
</comment>
<organism evidence="3 4">
    <name type="scientific">Apodospora peruviana</name>
    <dbReference type="NCBI Taxonomy" id="516989"/>
    <lineage>
        <taxon>Eukaryota</taxon>
        <taxon>Fungi</taxon>
        <taxon>Dikarya</taxon>
        <taxon>Ascomycota</taxon>
        <taxon>Pezizomycotina</taxon>
        <taxon>Sordariomycetes</taxon>
        <taxon>Sordariomycetidae</taxon>
        <taxon>Sordariales</taxon>
        <taxon>Lasiosphaeriaceae</taxon>
        <taxon>Apodospora</taxon>
    </lineage>
</organism>
<dbReference type="InterPro" id="IPR016181">
    <property type="entry name" value="Acyl_CoA_acyltransferase"/>
</dbReference>
<dbReference type="InterPro" id="IPR000182">
    <property type="entry name" value="GNAT_dom"/>
</dbReference>
<reference evidence="3" key="1">
    <citation type="journal article" date="2023" name="Mol. Phylogenet. Evol.">
        <title>Genome-scale phylogeny and comparative genomics of the fungal order Sordariales.</title>
        <authorList>
            <person name="Hensen N."/>
            <person name="Bonometti L."/>
            <person name="Westerberg I."/>
            <person name="Brannstrom I.O."/>
            <person name="Guillou S."/>
            <person name="Cros-Aarteil S."/>
            <person name="Calhoun S."/>
            <person name="Haridas S."/>
            <person name="Kuo A."/>
            <person name="Mondo S."/>
            <person name="Pangilinan J."/>
            <person name="Riley R."/>
            <person name="LaButti K."/>
            <person name="Andreopoulos B."/>
            <person name="Lipzen A."/>
            <person name="Chen C."/>
            <person name="Yan M."/>
            <person name="Daum C."/>
            <person name="Ng V."/>
            <person name="Clum A."/>
            <person name="Steindorff A."/>
            <person name="Ohm R.A."/>
            <person name="Martin F."/>
            <person name="Silar P."/>
            <person name="Natvig D.O."/>
            <person name="Lalanne C."/>
            <person name="Gautier V."/>
            <person name="Ament-Velasquez S.L."/>
            <person name="Kruys A."/>
            <person name="Hutchinson M.I."/>
            <person name="Powell A.J."/>
            <person name="Barry K."/>
            <person name="Miller A.N."/>
            <person name="Grigoriev I.V."/>
            <person name="Debuchy R."/>
            <person name="Gladieux P."/>
            <person name="Hiltunen Thoren M."/>
            <person name="Johannesson H."/>
        </authorList>
    </citation>
    <scope>NUCLEOTIDE SEQUENCE</scope>
    <source>
        <strain evidence="3">CBS 118394</strain>
    </source>
</reference>
<dbReference type="PANTHER" id="PTHR42791:SF2">
    <property type="entry name" value="N-ACETYLTRANSFERASE DOMAIN-CONTAINING PROTEIN"/>
    <property type="match status" value="1"/>
</dbReference>
<dbReference type="SUPFAM" id="SSF55729">
    <property type="entry name" value="Acyl-CoA N-acyltransferases (Nat)"/>
    <property type="match status" value="1"/>
</dbReference>
<name>A0AAE0MHR0_9PEZI</name>